<evidence type="ECO:0000313" key="9">
    <source>
        <dbReference type="Proteomes" id="UP000823674"/>
    </source>
</evidence>
<evidence type="ECO:0000313" key="8">
    <source>
        <dbReference type="EMBL" id="KAG5386342.1"/>
    </source>
</evidence>
<evidence type="ECO:0000259" key="7">
    <source>
        <dbReference type="PROSITE" id="PS51999"/>
    </source>
</evidence>
<keyword evidence="6" id="KW-0472">Membrane</keyword>
<organism evidence="8 9">
    <name type="scientific">Brassica rapa subsp. trilocularis</name>
    <dbReference type="NCBI Taxonomy" id="1813537"/>
    <lineage>
        <taxon>Eukaryota</taxon>
        <taxon>Viridiplantae</taxon>
        <taxon>Streptophyta</taxon>
        <taxon>Embryophyta</taxon>
        <taxon>Tracheophyta</taxon>
        <taxon>Spermatophyta</taxon>
        <taxon>Magnoliopsida</taxon>
        <taxon>eudicotyledons</taxon>
        <taxon>Gunneridae</taxon>
        <taxon>Pentapetalae</taxon>
        <taxon>rosids</taxon>
        <taxon>malvids</taxon>
        <taxon>Brassicales</taxon>
        <taxon>Brassicaceae</taxon>
        <taxon>Brassiceae</taxon>
        <taxon>Brassica</taxon>
    </lineage>
</organism>
<keyword evidence="2 4" id="KW-0863">Zinc-finger</keyword>
<evidence type="ECO:0000256" key="6">
    <source>
        <dbReference type="SAM" id="Phobius"/>
    </source>
</evidence>
<feature type="transmembrane region" description="Helical" evidence="6">
    <location>
        <begin position="147"/>
        <end position="168"/>
    </location>
</feature>
<evidence type="ECO:0000256" key="1">
    <source>
        <dbReference type="ARBA" id="ARBA00022723"/>
    </source>
</evidence>
<keyword evidence="6" id="KW-0812">Transmembrane</keyword>
<proteinExistence type="predicted"/>
<sequence>MGRYSYSQPSSSDEYDIDITSLLEAECQIYADEAESRQTIVEPVAYVPQPECDDGIPKTCYCGAEPVVAIACTRKDQGRRYFTCANADDGDCHIWKWWDVAVMEEFGDHQRQLRELKAQADSSDEKLVKVEKTVGELAKRKTGITNGLPVVVCAMVSLFFVLCVLVSFKWEELQRMIRRLDIEHCITMDTTSGFVNLLNNQSVVDLESPKVDTTPSSDQSAVKERRKWTMKDDKILIGAWLNTSKDPFNLEHAWRELRHDRKWCSTNLSKDTVKEKRKQTVEVDGEDDVGVAERRPMGVKASKAACKKKKSGREEELEKIQGILDTKHKISKEKVLARLLAKNDPLSEMETSLKLKLMSEMVKFTVRTQYDTTEFEEGDVPSSSRVHKPRDTDLPPSVTEIRANRVRVREQETHYQLKNDLIENIWNKFGDEN</sequence>
<feature type="region of interest" description="Disordered" evidence="5">
    <location>
        <begin position="375"/>
        <end position="398"/>
    </location>
</feature>
<evidence type="ECO:0000256" key="2">
    <source>
        <dbReference type="ARBA" id="ARBA00022771"/>
    </source>
</evidence>
<keyword evidence="9" id="KW-1185">Reference proteome</keyword>
<evidence type="ECO:0000256" key="5">
    <source>
        <dbReference type="SAM" id="MobiDB-lite"/>
    </source>
</evidence>
<protein>
    <recommendedName>
        <fullName evidence="7">GRF-type domain-containing protein</fullName>
    </recommendedName>
</protein>
<dbReference type="PROSITE" id="PS51999">
    <property type="entry name" value="ZF_GRF"/>
    <property type="match status" value="1"/>
</dbReference>
<keyword evidence="1" id="KW-0479">Metal-binding</keyword>
<accession>A0ABQ7LIE7</accession>
<dbReference type="InterPro" id="IPR010666">
    <property type="entry name" value="Znf_GRF"/>
</dbReference>
<dbReference type="Proteomes" id="UP000823674">
    <property type="component" value="Chromosome A09"/>
</dbReference>
<keyword evidence="6" id="KW-1133">Transmembrane helix</keyword>
<reference evidence="8 9" key="1">
    <citation type="submission" date="2021-03" db="EMBL/GenBank/DDBJ databases">
        <authorList>
            <person name="King G.J."/>
            <person name="Bancroft I."/>
            <person name="Baten A."/>
            <person name="Bloomfield J."/>
            <person name="Borpatragohain P."/>
            <person name="He Z."/>
            <person name="Irish N."/>
            <person name="Irwin J."/>
            <person name="Liu K."/>
            <person name="Mauleon R.P."/>
            <person name="Moore J."/>
            <person name="Morris R."/>
            <person name="Ostergaard L."/>
            <person name="Wang B."/>
            <person name="Wells R."/>
        </authorList>
    </citation>
    <scope>NUCLEOTIDE SEQUENCE [LARGE SCALE GENOMIC DNA]</scope>
    <source>
        <strain evidence="8">R-o-18</strain>
        <tissue evidence="8">Leaf</tissue>
    </source>
</reference>
<dbReference type="PANTHER" id="PTHR33248">
    <property type="entry name" value="ZINC ION-BINDING PROTEIN"/>
    <property type="match status" value="1"/>
</dbReference>
<dbReference type="EMBL" id="JADBGQ010000008">
    <property type="protein sequence ID" value="KAG5386342.1"/>
    <property type="molecule type" value="Genomic_DNA"/>
</dbReference>
<comment type="caution">
    <text evidence="8">The sequence shown here is derived from an EMBL/GenBank/DDBJ whole genome shotgun (WGS) entry which is preliminary data.</text>
</comment>
<feature type="domain" description="GRF-type" evidence="7">
    <location>
        <begin position="60"/>
        <end position="101"/>
    </location>
</feature>
<evidence type="ECO:0000256" key="4">
    <source>
        <dbReference type="PROSITE-ProRule" id="PRU01343"/>
    </source>
</evidence>
<evidence type="ECO:0000256" key="3">
    <source>
        <dbReference type="ARBA" id="ARBA00022833"/>
    </source>
</evidence>
<name>A0ABQ7LIE7_BRACM</name>
<gene>
    <name evidence="8" type="primary">A09p064110.1_BraROA</name>
    <name evidence="8" type="ORF">IGI04_037812</name>
</gene>
<keyword evidence="3" id="KW-0862">Zinc</keyword>